<evidence type="ECO:0000256" key="1">
    <source>
        <dbReference type="SAM" id="SignalP"/>
    </source>
</evidence>
<dbReference type="AlphaFoldDB" id="A0A935PZP8"/>
<organism evidence="2 3">
    <name type="scientific">Candidatus Accumulibacter proximus</name>
    <dbReference type="NCBI Taxonomy" id="2954385"/>
    <lineage>
        <taxon>Bacteria</taxon>
        <taxon>Pseudomonadati</taxon>
        <taxon>Pseudomonadota</taxon>
        <taxon>Betaproteobacteria</taxon>
        <taxon>Candidatus Accumulibacter</taxon>
    </lineage>
</organism>
<comment type="caution">
    <text evidence="2">The sequence shown here is derived from an EMBL/GenBank/DDBJ whole genome shotgun (WGS) entry which is preliminary data.</text>
</comment>
<dbReference type="EMBL" id="JADJMH010000005">
    <property type="protein sequence ID" value="MBK7674851.1"/>
    <property type="molecule type" value="Genomic_DNA"/>
</dbReference>
<feature type="chain" id="PRO_5037796342" evidence="1">
    <location>
        <begin position="25"/>
        <end position="195"/>
    </location>
</feature>
<name>A0A935PZP8_9PROT</name>
<gene>
    <name evidence="2" type="ORF">IPJ27_08775</name>
</gene>
<evidence type="ECO:0000313" key="3">
    <source>
        <dbReference type="Proteomes" id="UP000697998"/>
    </source>
</evidence>
<keyword evidence="1" id="KW-0732">Signal</keyword>
<accession>A0A935PZP8</accession>
<sequence>MNSASATNSPWRTLLVSSSAVLLAACATGQGLGPADTVQSWLWRMEKGMRKPCEKLVSHPDVVWKERQCAKLQRPFVDIDLNEVLPPRVTAGEEFSHRMIYSMCPLRTGEVVIGDLSRRITLKGNTVFEDVSRRFELKPGKWQLDAFIGIPAAAPPGVYAVEVAFSGGTVQFQRSVSLVVHQSEMIRLSGEGPLI</sequence>
<feature type="signal peptide" evidence="1">
    <location>
        <begin position="1"/>
        <end position="24"/>
    </location>
</feature>
<protein>
    <submittedName>
        <fullName evidence="2">Uncharacterized protein</fullName>
    </submittedName>
</protein>
<reference evidence="2 3" key="1">
    <citation type="submission" date="2020-10" db="EMBL/GenBank/DDBJ databases">
        <title>Connecting structure to function with the recovery of over 1000 high-quality activated sludge metagenome-assembled genomes encoding full-length rRNA genes using long-read sequencing.</title>
        <authorList>
            <person name="Singleton C.M."/>
            <person name="Petriglieri F."/>
            <person name="Kristensen J.M."/>
            <person name="Kirkegaard R.H."/>
            <person name="Michaelsen T.Y."/>
            <person name="Andersen M.H."/>
            <person name="Karst S.M."/>
            <person name="Dueholm M.S."/>
            <person name="Nielsen P.H."/>
            <person name="Albertsen M."/>
        </authorList>
    </citation>
    <scope>NUCLEOTIDE SEQUENCE [LARGE SCALE GENOMIC DNA]</scope>
    <source>
        <strain evidence="2">EsbW_18-Q3-R4-48_BATAC.285</strain>
    </source>
</reference>
<proteinExistence type="predicted"/>
<evidence type="ECO:0000313" key="2">
    <source>
        <dbReference type="EMBL" id="MBK7674851.1"/>
    </source>
</evidence>
<dbReference type="Proteomes" id="UP000697998">
    <property type="component" value="Unassembled WGS sequence"/>
</dbReference>